<accession>A0A1X0RSR9</accession>
<evidence type="ECO:0000313" key="3">
    <source>
        <dbReference type="Proteomes" id="UP000242381"/>
    </source>
</evidence>
<evidence type="ECO:0000313" key="2">
    <source>
        <dbReference type="EMBL" id="ORE15087.1"/>
    </source>
</evidence>
<reference evidence="2 3" key="1">
    <citation type="journal article" date="2016" name="Proc. Natl. Acad. Sci. U.S.A.">
        <title>Lipid metabolic changes in an early divergent fungus govern the establishment of a mutualistic symbiosis with endobacteria.</title>
        <authorList>
            <person name="Lastovetsky O.A."/>
            <person name="Gaspar M.L."/>
            <person name="Mondo S.J."/>
            <person name="LaButti K.M."/>
            <person name="Sandor L."/>
            <person name="Grigoriev I.V."/>
            <person name="Henry S.A."/>
            <person name="Pawlowska T.E."/>
        </authorList>
    </citation>
    <scope>NUCLEOTIDE SEQUENCE [LARGE SCALE GENOMIC DNA]</scope>
    <source>
        <strain evidence="2 3">ATCC 11559</strain>
    </source>
</reference>
<dbReference type="EMBL" id="KV921439">
    <property type="protein sequence ID" value="ORE15087.1"/>
    <property type="molecule type" value="Genomic_DNA"/>
</dbReference>
<keyword evidence="1" id="KW-0472">Membrane</keyword>
<keyword evidence="1" id="KW-1133">Transmembrane helix</keyword>
<dbReference type="Proteomes" id="UP000242381">
    <property type="component" value="Unassembled WGS sequence"/>
</dbReference>
<organism evidence="2 3">
    <name type="scientific">Rhizopus microsporus</name>
    <dbReference type="NCBI Taxonomy" id="58291"/>
    <lineage>
        <taxon>Eukaryota</taxon>
        <taxon>Fungi</taxon>
        <taxon>Fungi incertae sedis</taxon>
        <taxon>Mucoromycota</taxon>
        <taxon>Mucoromycotina</taxon>
        <taxon>Mucoromycetes</taxon>
        <taxon>Mucorales</taxon>
        <taxon>Mucorineae</taxon>
        <taxon>Rhizopodaceae</taxon>
        <taxon>Rhizopus</taxon>
    </lineage>
</organism>
<feature type="transmembrane region" description="Helical" evidence="1">
    <location>
        <begin position="47"/>
        <end position="65"/>
    </location>
</feature>
<dbReference type="AlphaFoldDB" id="A0A1X0RSR9"/>
<name>A0A1X0RSR9_RHIZD</name>
<keyword evidence="1" id="KW-0812">Transmembrane</keyword>
<sequence>MHFGEKVRNKPSFLTKGILLLKRDDNSIIDIAMKGCVVIVNPSPSSSALVILIICMVILFFVVRLQAFNNAILRKHDFQEALHFFISTNKAWENLYTMLYVAVCAIYTQSQWG</sequence>
<gene>
    <name evidence="2" type="ORF">BCV71DRAFT_257568</name>
</gene>
<evidence type="ECO:0000256" key="1">
    <source>
        <dbReference type="SAM" id="Phobius"/>
    </source>
</evidence>
<protein>
    <submittedName>
        <fullName evidence="2">Uncharacterized protein</fullName>
    </submittedName>
</protein>
<proteinExistence type="predicted"/>